<evidence type="ECO:0000256" key="2">
    <source>
        <dbReference type="ARBA" id="ARBA00022448"/>
    </source>
</evidence>
<dbReference type="GO" id="GO:0016887">
    <property type="term" value="F:ATP hydrolysis activity"/>
    <property type="evidence" value="ECO:0007669"/>
    <property type="project" value="InterPro"/>
</dbReference>
<dbReference type="SMART" id="SM00382">
    <property type="entry name" value="AAA"/>
    <property type="match status" value="1"/>
</dbReference>
<dbReference type="InterPro" id="IPR003439">
    <property type="entry name" value="ABC_transporter-like_ATP-bd"/>
</dbReference>
<name>A0A3D8J2U9_9HELI</name>
<reference evidence="6 7" key="1">
    <citation type="submission" date="2018-04" db="EMBL/GenBank/DDBJ databases">
        <title>Novel Campyloabacter and Helicobacter Species and Strains.</title>
        <authorList>
            <person name="Mannion A.J."/>
            <person name="Shen Z."/>
            <person name="Fox J.G."/>
        </authorList>
    </citation>
    <scope>NUCLEOTIDE SEQUENCE [LARGE SCALE GENOMIC DNA]</scope>
    <source>
        <strain evidence="6 7">MIT 04-9366</strain>
    </source>
</reference>
<dbReference type="Gene3D" id="3.40.50.300">
    <property type="entry name" value="P-loop containing nucleotide triphosphate hydrolases"/>
    <property type="match status" value="1"/>
</dbReference>
<dbReference type="InterPro" id="IPR050095">
    <property type="entry name" value="ECF_ABC_transporter_ATP-bd"/>
</dbReference>
<evidence type="ECO:0000256" key="3">
    <source>
        <dbReference type="ARBA" id="ARBA00022741"/>
    </source>
</evidence>
<dbReference type="SUPFAM" id="SSF52540">
    <property type="entry name" value="P-loop containing nucleoside triphosphate hydrolases"/>
    <property type="match status" value="1"/>
</dbReference>
<organism evidence="6 7">
    <name type="scientific">Helicobacter brantae</name>
    <dbReference type="NCBI Taxonomy" id="375927"/>
    <lineage>
        <taxon>Bacteria</taxon>
        <taxon>Pseudomonadati</taxon>
        <taxon>Campylobacterota</taxon>
        <taxon>Epsilonproteobacteria</taxon>
        <taxon>Campylobacterales</taxon>
        <taxon>Helicobacteraceae</taxon>
        <taxon>Helicobacter</taxon>
    </lineage>
</organism>
<dbReference type="PANTHER" id="PTHR43553:SF24">
    <property type="entry name" value="ENERGY-COUPLING FACTOR TRANSPORTER ATP-BINDING PROTEIN ECFA1"/>
    <property type="match status" value="1"/>
</dbReference>
<dbReference type="RefSeq" id="WP_115569009.1">
    <property type="nucleotide sequence ID" value="NZ_NXLV01000002.1"/>
</dbReference>
<dbReference type="InterPro" id="IPR015856">
    <property type="entry name" value="ABC_transpr_CbiO/EcfA_su"/>
</dbReference>
<keyword evidence="7" id="KW-1185">Reference proteome</keyword>
<evidence type="ECO:0000313" key="7">
    <source>
        <dbReference type="Proteomes" id="UP000257045"/>
    </source>
</evidence>
<evidence type="ECO:0000259" key="5">
    <source>
        <dbReference type="PROSITE" id="PS50893"/>
    </source>
</evidence>
<proteinExistence type="inferred from homology"/>
<dbReference type="PANTHER" id="PTHR43553">
    <property type="entry name" value="HEAVY METAL TRANSPORTER"/>
    <property type="match status" value="1"/>
</dbReference>
<dbReference type="GO" id="GO:0005524">
    <property type="term" value="F:ATP binding"/>
    <property type="evidence" value="ECO:0007669"/>
    <property type="project" value="UniProtKB-KW"/>
</dbReference>
<feature type="domain" description="ABC transporter" evidence="5">
    <location>
        <begin position="14"/>
        <end position="207"/>
    </location>
</feature>
<sequence>MGVSFGNDCECCMLKAKDLGYCIEDKIIFENLNFEISWGERVLLKGKNGSGKSSLLGILQGFLKPSFGVVERERELRVGYLFQESEDQFIAPSVLEDVAFSLLAKGEERAEMRAREMLERLEISHLSEKSLYHLSGGEQRLVALAGVLVLECDLYLLDEPFNEIDSLRQEIIKSIIQEKNGAFLIATHGGLEWEREIILHSHTQLHSDSL</sequence>
<dbReference type="InterPro" id="IPR003593">
    <property type="entry name" value="AAA+_ATPase"/>
</dbReference>
<dbReference type="PROSITE" id="PS00211">
    <property type="entry name" value="ABC_TRANSPORTER_1"/>
    <property type="match status" value="1"/>
</dbReference>
<comment type="similarity">
    <text evidence="1">Belongs to the ABC transporter superfamily.</text>
</comment>
<evidence type="ECO:0000256" key="1">
    <source>
        <dbReference type="ARBA" id="ARBA00005417"/>
    </source>
</evidence>
<dbReference type="Proteomes" id="UP000257045">
    <property type="component" value="Unassembled WGS sequence"/>
</dbReference>
<dbReference type="Pfam" id="PF00005">
    <property type="entry name" value="ABC_tran"/>
    <property type="match status" value="1"/>
</dbReference>
<dbReference type="InterPro" id="IPR017871">
    <property type="entry name" value="ABC_transporter-like_CS"/>
</dbReference>
<evidence type="ECO:0000313" key="6">
    <source>
        <dbReference type="EMBL" id="RDU71799.1"/>
    </source>
</evidence>
<keyword evidence="4 6" id="KW-0067">ATP-binding</keyword>
<evidence type="ECO:0000256" key="4">
    <source>
        <dbReference type="ARBA" id="ARBA00022840"/>
    </source>
</evidence>
<dbReference type="PROSITE" id="PS50893">
    <property type="entry name" value="ABC_TRANSPORTER_2"/>
    <property type="match status" value="1"/>
</dbReference>
<dbReference type="InterPro" id="IPR027417">
    <property type="entry name" value="P-loop_NTPase"/>
</dbReference>
<dbReference type="OrthoDB" id="9809450at2"/>
<accession>A0A3D8J2U9</accession>
<keyword evidence="2" id="KW-0813">Transport</keyword>
<keyword evidence="3" id="KW-0547">Nucleotide-binding</keyword>
<dbReference type="CDD" id="cd03225">
    <property type="entry name" value="ABC_cobalt_CbiO_domain1"/>
    <property type="match status" value="1"/>
</dbReference>
<dbReference type="GO" id="GO:0042626">
    <property type="term" value="F:ATPase-coupled transmembrane transporter activity"/>
    <property type="evidence" value="ECO:0007669"/>
    <property type="project" value="TreeGrafter"/>
</dbReference>
<gene>
    <name evidence="6" type="ORF">CQA58_01790</name>
</gene>
<dbReference type="AlphaFoldDB" id="A0A3D8J2U9"/>
<comment type="caution">
    <text evidence="6">The sequence shown here is derived from an EMBL/GenBank/DDBJ whole genome shotgun (WGS) entry which is preliminary data.</text>
</comment>
<dbReference type="EMBL" id="NXLV01000002">
    <property type="protein sequence ID" value="RDU71799.1"/>
    <property type="molecule type" value="Genomic_DNA"/>
</dbReference>
<dbReference type="GO" id="GO:0043190">
    <property type="term" value="C:ATP-binding cassette (ABC) transporter complex"/>
    <property type="evidence" value="ECO:0007669"/>
    <property type="project" value="TreeGrafter"/>
</dbReference>
<protein>
    <submittedName>
        <fullName evidence="6">ABC transporter ATP-binding protein</fullName>
    </submittedName>
</protein>